<dbReference type="OrthoDB" id="5403091at2759"/>
<dbReference type="AlphaFoldDB" id="A0A5N6TXC2"/>
<proteinExistence type="predicted"/>
<evidence type="ECO:0000313" key="2">
    <source>
        <dbReference type="Proteomes" id="UP000325780"/>
    </source>
</evidence>
<protein>
    <submittedName>
        <fullName evidence="1">Uncharacterized protein</fullName>
    </submittedName>
</protein>
<evidence type="ECO:0000313" key="1">
    <source>
        <dbReference type="EMBL" id="KAE8150894.1"/>
    </source>
</evidence>
<gene>
    <name evidence="1" type="ORF">BDV25DRAFT_139408</name>
</gene>
<name>A0A5N6TXC2_ASPAV</name>
<accession>A0A5N6TXC2</accession>
<organism evidence="1 2">
    <name type="scientific">Aspergillus avenaceus</name>
    <dbReference type="NCBI Taxonomy" id="36643"/>
    <lineage>
        <taxon>Eukaryota</taxon>
        <taxon>Fungi</taxon>
        <taxon>Dikarya</taxon>
        <taxon>Ascomycota</taxon>
        <taxon>Pezizomycotina</taxon>
        <taxon>Eurotiomycetes</taxon>
        <taxon>Eurotiomycetidae</taxon>
        <taxon>Eurotiales</taxon>
        <taxon>Aspergillaceae</taxon>
        <taxon>Aspergillus</taxon>
        <taxon>Aspergillus subgen. Circumdati</taxon>
    </lineage>
</organism>
<reference evidence="1 2" key="1">
    <citation type="submission" date="2019-04" db="EMBL/GenBank/DDBJ databases">
        <title>Friends and foes A comparative genomics study of 23 Aspergillus species from section Flavi.</title>
        <authorList>
            <consortium name="DOE Joint Genome Institute"/>
            <person name="Kjaerbolling I."/>
            <person name="Vesth T."/>
            <person name="Frisvad J.C."/>
            <person name="Nybo J.L."/>
            <person name="Theobald S."/>
            <person name="Kildgaard S."/>
            <person name="Isbrandt T."/>
            <person name="Kuo A."/>
            <person name="Sato A."/>
            <person name="Lyhne E.K."/>
            <person name="Kogle M.E."/>
            <person name="Wiebenga A."/>
            <person name="Kun R.S."/>
            <person name="Lubbers R.J."/>
            <person name="Makela M.R."/>
            <person name="Barry K."/>
            <person name="Chovatia M."/>
            <person name="Clum A."/>
            <person name="Daum C."/>
            <person name="Haridas S."/>
            <person name="He G."/>
            <person name="LaButti K."/>
            <person name="Lipzen A."/>
            <person name="Mondo S."/>
            <person name="Riley R."/>
            <person name="Salamov A."/>
            <person name="Simmons B.A."/>
            <person name="Magnuson J.K."/>
            <person name="Henrissat B."/>
            <person name="Mortensen U.H."/>
            <person name="Larsen T.O."/>
            <person name="Devries R.P."/>
            <person name="Grigoriev I.V."/>
            <person name="Machida M."/>
            <person name="Baker S.E."/>
            <person name="Andersen M.R."/>
        </authorList>
    </citation>
    <scope>NUCLEOTIDE SEQUENCE [LARGE SCALE GENOMIC DNA]</scope>
    <source>
        <strain evidence="1 2">IBT 18842</strain>
    </source>
</reference>
<dbReference type="EMBL" id="ML742083">
    <property type="protein sequence ID" value="KAE8150894.1"/>
    <property type="molecule type" value="Genomic_DNA"/>
</dbReference>
<dbReference type="Proteomes" id="UP000325780">
    <property type="component" value="Unassembled WGS sequence"/>
</dbReference>
<keyword evidence="2" id="KW-1185">Reference proteome</keyword>
<sequence>MSWDNCPIEVGAGGELFVKSELGQRSSAAFSPWRWLYWLKRLGEIHIEATKAGKCELAEQANDVIDYMLTHVEDRESNVLTEFEITPGLIEDQYRSSQNHWHGSLDVATEEDGETV</sequence>